<comment type="caution">
    <text evidence="8">The sequence shown here is derived from an EMBL/GenBank/DDBJ whole genome shotgun (WGS) entry which is preliminary data.</text>
</comment>
<reference evidence="8 9" key="1">
    <citation type="journal article" date="2019" name="Mol. Ecol. Resour.">
        <title>Improving Illumina assemblies with Hi-C and long reads: an example with the North African dromedary.</title>
        <authorList>
            <person name="Elbers J.P."/>
            <person name="Rogers M.F."/>
            <person name="Perelman P.L."/>
            <person name="Proskuryakova A.A."/>
            <person name="Serdyukova N.A."/>
            <person name="Johnson W.E."/>
            <person name="Horin P."/>
            <person name="Corander J."/>
            <person name="Murphy D."/>
            <person name="Burger P.A."/>
        </authorList>
    </citation>
    <scope>NUCLEOTIDE SEQUENCE [LARGE SCALE GENOMIC DNA]</scope>
    <source>
        <strain evidence="8">Drom800</strain>
        <tissue evidence="8">Blood</tissue>
    </source>
</reference>
<evidence type="ECO:0000256" key="1">
    <source>
        <dbReference type="ARBA" id="ARBA00004167"/>
    </source>
</evidence>
<evidence type="ECO:0000313" key="9">
    <source>
        <dbReference type="Proteomes" id="UP000299084"/>
    </source>
</evidence>
<dbReference type="AlphaFoldDB" id="A0A5N4C8M2"/>
<keyword evidence="4 6" id="KW-0175">Coiled coil</keyword>
<evidence type="ECO:0000256" key="3">
    <source>
        <dbReference type="ARBA" id="ARBA00022989"/>
    </source>
</evidence>
<organism evidence="8 9">
    <name type="scientific">Camelus dromedarius</name>
    <name type="common">Dromedary</name>
    <name type="synonym">Arabian camel</name>
    <dbReference type="NCBI Taxonomy" id="9838"/>
    <lineage>
        <taxon>Eukaryota</taxon>
        <taxon>Metazoa</taxon>
        <taxon>Chordata</taxon>
        <taxon>Craniata</taxon>
        <taxon>Vertebrata</taxon>
        <taxon>Euteleostomi</taxon>
        <taxon>Mammalia</taxon>
        <taxon>Eutheria</taxon>
        <taxon>Laurasiatheria</taxon>
        <taxon>Artiodactyla</taxon>
        <taxon>Tylopoda</taxon>
        <taxon>Camelidae</taxon>
        <taxon>Camelus</taxon>
    </lineage>
</organism>
<dbReference type="PANTHER" id="PTHR22422">
    <property type="entry name" value="TRANSMEMBRANE AND COILED-COIL DOMAIN-CONTAINING PROTEIN 5B-RELATED"/>
    <property type="match status" value="1"/>
</dbReference>
<comment type="subcellular location">
    <subcellularLocation>
        <location evidence="1">Membrane</location>
        <topology evidence="1">Single-pass membrane protein</topology>
    </subcellularLocation>
</comment>
<evidence type="ECO:0000256" key="5">
    <source>
        <dbReference type="ARBA" id="ARBA00023136"/>
    </source>
</evidence>
<keyword evidence="9" id="KW-1185">Reference proteome</keyword>
<keyword evidence="5" id="KW-0472">Membrane</keyword>
<evidence type="ECO:0000256" key="6">
    <source>
        <dbReference type="SAM" id="Coils"/>
    </source>
</evidence>
<proteinExistence type="predicted"/>
<sequence>MTGRWGRLTGWQDEVTSPEAVPESAEIRGLAVTPALTPGGMAEEGNETHCNYSEMCHFCQGERLTEHQQGVVLPFTTDAGLLKKDASHCLPGGICGSTAQSWVGSGRLERQVDGALAMLAPQAPFSGWQEQMVMGVLRRGAAPSQLQSMPLGPAEQSFLQLEQENQNLKRQNQDLREQLGALLGPGQQFLPLCREHSSCTALAWSMTMNAADGLGADPGAPLQPPEAASTRPPEDRAPLQLLQQELCRGEESFVQQSQNELQQIRLSFERKKMAITEVWDGVAEVHMALNNQATGLLNLKKDIRGVLDQMEDIQLEIMGEQAQCRTQARKEQQMACIGKAPLQLGCSEGLKGQLWLLALRLLLGALLACTAAYVYVVDPAPFEGLVPPLLSRAAVWKLRALLGPFLRLEVDDFLPF</sequence>
<dbReference type="Proteomes" id="UP000299084">
    <property type="component" value="Unassembled WGS sequence"/>
</dbReference>
<evidence type="ECO:0000313" key="8">
    <source>
        <dbReference type="EMBL" id="KAB1255200.1"/>
    </source>
</evidence>
<dbReference type="PANTHER" id="PTHR22422:SF6">
    <property type="entry name" value="COILED-COIL DOMAIN-CONTAINING PROTEIN 188"/>
    <property type="match status" value="1"/>
</dbReference>
<name>A0A5N4C8M2_CAMDR</name>
<keyword evidence="2" id="KW-0812">Transmembrane</keyword>
<keyword evidence="3" id="KW-1133">Transmembrane helix</keyword>
<dbReference type="GO" id="GO:0016020">
    <property type="term" value="C:membrane"/>
    <property type="evidence" value="ECO:0007669"/>
    <property type="project" value="UniProtKB-SubCell"/>
</dbReference>
<dbReference type="EMBL" id="JWIN03000032">
    <property type="protein sequence ID" value="KAB1255200.1"/>
    <property type="molecule type" value="Genomic_DNA"/>
</dbReference>
<feature type="region of interest" description="Disordered" evidence="7">
    <location>
        <begin position="214"/>
        <end position="234"/>
    </location>
</feature>
<dbReference type="InterPro" id="IPR026617">
    <property type="entry name" value="SMCO2/5"/>
</dbReference>
<feature type="region of interest" description="Disordered" evidence="7">
    <location>
        <begin position="1"/>
        <end position="20"/>
    </location>
</feature>
<accession>A0A5N4C8M2</accession>
<evidence type="ECO:0000256" key="7">
    <source>
        <dbReference type="SAM" id="MobiDB-lite"/>
    </source>
</evidence>
<protein>
    <submittedName>
        <fullName evidence="8">Coiled-coil domain-containing protein 188</fullName>
    </submittedName>
</protein>
<evidence type="ECO:0000256" key="4">
    <source>
        <dbReference type="ARBA" id="ARBA00023054"/>
    </source>
</evidence>
<evidence type="ECO:0000256" key="2">
    <source>
        <dbReference type="ARBA" id="ARBA00022692"/>
    </source>
</evidence>
<gene>
    <name evidence="8" type="ORF">Cadr_000028384</name>
</gene>
<feature type="coiled-coil region" evidence="6">
    <location>
        <begin position="154"/>
        <end position="181"/>
    </location>
</feature>